<proteinExistence type="predicted"/>
<reference evidence="1 2" key="1">
    <citation type="submission" date="2008-10" db="EMBL/GenBank/DDBJ databases">
        <title>Draft genome sequence of Desulvovibrio piger (ATCC 29098).</title>
        <authorList>
            <person name="Sudarsanam P."/>
            <person name="Ley R."/>
            <person name="Guruge J."/>
            <person name="Turnbaugh P.J."/>
            <person name="Mahowald M."/>
            <person name="Liep D."/>
            <person name="Gordon J."/>
        </authorList>
    </citation>
    <scope>NUCLEOTIDE SEQUENCE [LARGE SCALE GENOMIC DNA]</scope>
    <source>
        <strain evidence="1 2">ATCC 29098</strain>
    </source>
</reference>
<comment type="caution">
    <text evidence="1">The sequence shown here is derived from an EMBL/GenBank/DDBJ whole genome shotgun (WGS) entry which is preliminary data.</text>
</comment>
<organism evidence="1 2">
    <name type="scientific">Desulfovibrio piger ATCC 29098</name>
    <dbReference type="NCBI Taxonomy" id="411464"/>
    <lineage>
        <taxon>Bacteria</taxon>
        <taxon>Pseudomonadati</taxon>
        <taxon>Thermodesulfobacteriota</taxon>
        <taxon>Desulfovibrionia</taxon>
        <taxon>Desulfovibrionales</taxon>
        <taxon>Desulfovibrionaceae</taxon>
        <taxon>Desulfovibrio</taxon>
    </lineage>
</organism>
<accession>B6WT02</accession>
<dbReference type="Proteomes" id="UP000003676">
    <property type="component" value="Unassembled WGS sequence"/>
</dbReference>
<protein>
    <submittedName>
        <fullName evidence="1">Uncharacterized protein</fullName>
    </submittedName>
</protein>
<dbReference type="EMBL" id="ABXU01000029">
    <property type="protein sequence ID" value="EEB33913.1"/>
    <property type="molecule type" value="Genomic_DNA"/>
</dbReference>
<gene>
    <name evidence="1" type="ORF">DESPIG_01205</name>
</gene>
<evidence type="ECO:0000313" key="2">
    <source>
        <dbReference type="Proteomes" id="UP000003676"/>
    </source>
</evidence>
<name>B6WT02_9BACT</name>
<dbReference type="HOGENOM" id="CLU_3152083_0_0_7"/>
<reference evidence="1 2" key="2">
    <citation type="submission" date="2008-10" db="EMBL/GenBank/DDBJ databases">
        <authorList>
            <person name="Fulton L."/>
            <person name="Clifton S."/>
            <person name="Fulton B."/>
            <person name="Xu J."/>
            <person name="Minx P."/>
            <person name="Pepin K.H."/>
            <person name="Johnson M."/>
            <person name="Bhonagiri V."/>
            <person name="Nash W.E."/>
            <person name="Mardis E.R."/>
            <person name="Wilson R.K."/>
        </authorList>
    </citation>
    <scope>NUCLEOTIDE SEQUENCE [LARGE SCALE GENOMIC DNA]</scope>
    <source>
        <strain evidence="1 2">ATCC 29098</strain>
    </source>
</reference>
<sequence>MPWPANQNHPHRVFYWEPWNTAKAHKKRRSKERLFEKLYDAAICPWRP</sequence>
<evidence type="ECO:0000313" key="1">
    <source>
        <dbReference type="EMBL" id="EEB33913.1"/>
    </source>
</evidence>
<dbReference type="AlphaFoldDB" id="B6WT02"/>